<sequence>MKPINRRILSIIPRPVLQEPSNTPGPRAYPIQLDTTSTAMAALVLLIILFFLCFFSTCARRIFSLVHHRDTRIRPPSPLHRTRRFIFPPPCGLDPATLQSLPVVKARKEFGCCVVCLSDFEDKDHVKVIPKCGHRFHPSCIDVWLVTSGSCPVCRCSDMVTASRSYSALDSVLVHDGGWRTSETSREEIERRCRKEMARLERSNSWGLGRGMRSDGSVPSVRRTCSF</sequence>
<evidence type="ECO:0000259" key="15">
    <source>
        <dbReference type="PROSITE" id="PS50089"/>
    </source>
</evidence>
<dbReference type="OrthoDB" id="613794at2759"/>
<accession>A0A9Q0CIR1</accession>
<evidence type="ECO:0000256" key="1">
    <source>
        <dbReference type="ARBA" id="ARBA00000900"/>
    </source>
</evidence>
<dbReference type="InterPro" id="IPR001841">
    <property type="entry name" value="Znf_RING"/>
</dbReference>
<evidence type="ECO:0000256" key="11">
    <source>
        <dbReference type="ARBA" id="ARBA00022989"/>
    </source>
</evidence>
<feature type="domain" description="RING-type" evidence="15">
    <location>
        <begin position="113"/>
        <end position="155"/>
    </location>
</feature>
<keyword evidence="7" id="KW-0479">Metal-binding</keyword>
<evidence type="ECO:0000256" key="8">
    <source>
        <dbReference type="ARBA" id="ARBA00022771"/>
    </source>
</evidence>
<comment type="pathway">
    <text evidence="3">Protein modification; protein ubiquitination.</text>
</comment>
<gene>
    <name evidence="16" type="ORF">LUZ63_011313</name>
</gene>
<keyword evidence="6 14" id="KW-0812">Transmembrane</keyword>
<dbReference type="GO" id="GO:0016567">
    <property type="term" value="P:protein ubiquitination"/>
    <property type="evidence" value="ECO:0007669"/>
    <property type="project" value="InterPro"/>
</dbReference>
<evidence type="ECO:0000256" key="12">
    <source>
        <dbReference type="ARBA" id="ARBA00023136"/>
    </source>
</evidence>
<keyword evidence="9" id="KW-0833">Ubl conjugation pathway</keyword>
<name>A0A9Q0CIR1_9POAL</name>
<evidence type="ECO:0000256" key="10">
    <source>
        <dbReference type="ARBA" id="ARBA00022833"/>
    </source>
</evidence>
<evidence type="ECO:0000313" key="16">
    <source>
        <dbReference type="EMBL" id="KAJ1694615.1"/>
    </source>
</evidence>
<comment type="catalytic activity">
    <reaction evidence="1">
        <text>S-ubiquitinyl-[E2 ubiquitin-conjugating enzyme]-L-cysteine + [acceptor protein]-L-lysine = [E2 ubiquitin-conjugating enzyme]-L-cysteine + N(6)-ubiquitinyl-[acceptor protein]-L-lysine.</text>
        <dbReference type="EC" id="2.3.2.27"/>
    </reaction>
</comment>
<evidence type="ECO:0000256" key="9">
    <source>
        <dbReference type="ARBA" id="ARBA00022786"/>
    </source>
</evidence>
<comment type="caution">
    <text evidence="16">The sequence shown here is derived from an EMBL/GenBank/DDBJ whole genome shotgun (WGS) entry which is preliminary data.</text>
</comment>
<evidence type="ECO:0000256" key="13">
    <source>
        <dbReference type="PROSITE-ProRule" id="PRU00175"/>
    </source>
</evidence>
<dbReference type="EMBL" id="JAMQYH010000003">
    <property type="protein sequence ID" value="KAJ1694615.1"/>
    <property type="molecule type" value="Genomic_DNA"/>
</dbReference>
<protein>
    <recommendedName>
        <fullName evidence="4">RING-type E3 ubiquitin transferase</fullName>
        <ecNumber evidence="4">2.3.2.27</ecNumber>
    </recommendedName>
</protein>
<evidence type="ECO:0000256" key="14">
    <source>
        <dbReference type="SAM" id="Phobius"/>
    </source>
</evidence>
<dbReference type="Gene3D" id="3.30.40.10">
    <property type="entry name" value="Zinc/RING finger domain, C3HC4 (zinc finger)"/>
    <property type="match status" value="1"/>
</dbReference>
<dbReference type="PANTHER" id="PTHR46913">
    <property type="entry name" value="RING-H2 FINGER PROTEIN ATL16"/>
    <property type="match status" value="1"/>
</dbReference>
<evidence type="ECO:0000256" key="2">
    <source>
        <dbReference type="ARBA" id="ARBA00004167"/>
    </source>
</evidence>
<dbReference type="EC" id="2.3.2.27" evidence="4"/>
<dbReference type="PANTHER" id="PTHR46913:SF1">
    <property type="entry name" value="RING-H2 FINGER PROTEIN ATL16"/>
    <property type="match status" value="1"/>
</dbReference>
<evidence type="ECO:0000256" key="6">
    <source>
        <dbReference type="ARBA" id="ARBA00022692"/>
    </source>
</evidence>
<dbReference type="GO" id="GO:0016020">
    <property type="term" value="C:membrane"/>
    <property type="evidence" value="ECO:0007669"/>
    <property type="project" value="UniProtKB-SubCell"/>
</dbReference>
<evidence type="ECO:0000256" key="5">
    <source>
        <dbReference type="ARBA" id="ARBA00022679"/>
    </source>
</evidence>
<dbReference type="AlphaFoldDB" id="A0A9Q0CIR1"/>
<keyword evidence="10" id="KW-0862">Zinc</keyword>
<evidence type="ECO:0000256" key="7">
    <source>
        <dbReference type="ARBA" id="ARBA00022723"/>
    </source>
</evidence>
<keyword evidence="17" id="KW-1185">Reference proteome</keyword>
<keyword evidence="11 14" id="KW-1133">Transmembrane helix</keyword>
<dbReference type="SMART" id="SM00184">
    <property type="entry name" value="RING"/>
    <property type="match status" value="1"/>
</dbReference>
<evidence type="ECO:0000313" key="17">
    <source>
        <dbReference type="Proteomes" id="UP001151287"/>
    </source>
</evidence>
<dbReference type="InterPro" id="IPR013083">
    <property type="entry name" value="Znf_RING/FYVE/PHD"/>
</dbReference>
<reference evidence="16" key="1">
    <citation type="journal article" date="2022" name="Cell">
        <title>Repeat-based holocentromeres influence genome architecture and karyotype evolution.</title>
        <authorList>
            <person name="Hofstatter P.G."/>
            <person name="Thangavel G."/>
            <person name="Lux T."/>
            <person name="Neumann P."/>
            <person name="Vondrak T."/>
            <person name="Novak P."/>
            <person name="Zhang M."/>
            <person name="Costa L."/>
            <person name="Castellani M."/>
            <person name="Scott A."/>
            <person name="Toegelov H."/>
            <person name="Fuchs J."/>
            <person name="Mata-Sucre Y."/>
            <person name="Dias Y."/>
            <person name="Vanzela A.L.L."/>
            <person name="Huettel B."/>
            <person name="Almeida C.C.S."/>
            <person name="Simkova H."/>
            <person name="Souza G."/>
            <person name="Pedrosa-Harand A."/>
            <person name="Macas J."/>
            <person name="Mayer K.F.X."/>
            <person name="Houben A."/>
            <person name="Marques A."/>
        </authorList>
    </citation>
    <scope>NUCLEOTIDE SEQUENCE</scope>
    <source>
        <strain evidence="16">RhyBre1mFocal</strain>
    </source>
</reference>
<dbReference type="Proteomes" id="UP001151287">
    <property type="component" value="Unassembled WGS sequence"/>
</dbReference>
<dbReference type="Pfam" id="PF13639">
    <property type="entry name" value="zf-RING_2"/>
    <property type="match status" value="1"/>
</dbReference>
<evidence type="ECO:0000256" key="3">
    <source>
        <dbReference type="ARBA" id="ARBA00004906"/>
    </source>
</evidence>
<feature type="transmembrane region" description="Helical" evidence="14">
    <location>
        <begin position="39"/>
        <end position="59"/>
    </location>
</feature>
<proteinExistence type="predicted"/>
<dbReference type="InterPro" id="IPR044600">
    <property type="entry name" value="ATL1/ATL16-like"/>
</dbReference>
<dbReference type="PROSITE" id="PS50089">
    <property type="entry name" value="ZF_RING_2"/>
    <property type="match status" value="1"/>
</dbReference>
<keyword evidence="8 13" id="KW-0863">Zinc-finger</keyword>
<dbReference type="GO" id="GO:0008270">
    <property type="term" value="F:zinc ion binding"/>
    <property type="evidence" value="ECO:0007669"/>
    <property type="project" value="UniProtKB-KW"/>
</dbReference>
<keyword evidence="5" id="KW-0808">Transferase</keyword>
<dbReference type="SUPFAM" id="SSF57850">
    <property type="entry name" value="RING/U-box"/>
    <property type="match status" value="1"/>
</dbReference>
<organism evidence="16 17">
    <name type="scientific">Rhynchospora breviuscula</name>
    <dbReference type="NCBI Taxonomy" id="2022672"/>
    <lineage>
        <taxon>Eukaryota</taxon>
        <taxon>Viridiplantae</taxon>
        <taxon>Streptophyta</taxon>
        <taxon>Embryophyta</taxon>
        <taxon>Tracheophyta</taxon>
        <taxon>Spermatophyta</taxon>
        <taxon>Magnoliopsida</taxon>
        <taxon>Liliopsida</taxon>
        <taxon>Poales</taxon>
        <taxon>Cyperaceae</taxon>
        <taxon>Cyperoideae</taxon>
        <taxon>Rhynchosporeae</taxon>
        <taxon>Rhynchospora</taxon>
    </lineage>
</organism>
<comment type="subcellular location">
    <subcellularLocation>
        <location evidence="2">Membrane</location>
        <topology evidence="2">Single-pass membrane protein</topology>
    </subcellularLocation>
</comment>
<dbReference type="GO" id="GO:0061630">
    <property type="term" value="F:ubiquitin protein ligase activity"/>
    <property type="evidence" value="ECO:0007669"/>
    <property type="project" value="UniProtKB-EC"/>
</dbReference>
<keyword evidence="12 14" id="KW-0472">Membrane</keyword>
<evidence type="ECO:0000256" key="4">
    <source>
        <dbReference type="ARBA" id="ARBA00012483"/>
    </source>
</evidence>